<evidence type="ECO:0000256" key="7">
    <source>
        <dbReference type="ARBA" id="ARBA00025795"/>
    </source>
</evidence>
<dbReference type="EMBL" id="WHUW01000012">
    <property type="protein sequence ID" value="KAF8440405.1"/>
    <property type="molecule type" value="Genomic_DNA"/>
</dbReference>
<keyword evidence="4" id="KW-0479">Metal-binding</keyword>
<keyword evidence="6" id="KW-0408">Iron</keyword>
<sequence length="414" mass="45527">MLPVALPVACSNAGIFVLQSNVRKLLISADRNYICTCNFTDFAVYKINVSPLLATVLFPLTHSSYLATLVALAPHALGSPHLANFPEYRSLAGLSPQEVRAVARTFSSTPGAQPLPPPINDTSSKLVNDPKHPYLPLRPGDIRGPCPGLNTLASHGVRRYADNVRDPRRDFNLKFAGFNMGSNLSSFITYGAFIVDGNQLTNLMSIGANTTTYNAFTPGITTHGNFEAPLVETFISANNFSFNETLFDQPCKRGSALTTPLHVTRPFSFDTPRYLTAYAEATFPLAFFVSGQTVNTTDNLTLSNARSFFDLHKYPDGFYRRQGPYDFVQVSAVFGEVFNLIKVPPGANQGAGNFVPNPQDDGTVCYAYHRQLNLTTELYPNPTPELKAAIKTNLLTFYQTLQDPTCEQYFPYGQ</sequence>
<gene>
    <name evidence="9" type="ORF">L210DRAFT_3539562</name>
</gene>
<dbReference type="SUPFAM" id="SSF47571">
    <property type="entry name" value="Cloroperoxidase"/>
    <property type="match status" value="1"/>
</dbReference>
<evidence type="ECO:0000256" key="2">
    <source>
        <dbReference type="ARBA" id="ARBA00022559"/>
    </source>
</evidence>
<dbReference type="Pfam" id="PF01328">
    <property type="entry name" value="Peroxidase_2"/>
    <property type="match status" value="1"/>
</dbReference>
<comment type="cofactor">
    <cofactor evidence="1">
        <name>heme b</name>
        <dbReference type="ChEBI" id="CHEBI:60344"/>
    </cofactor>
</comment>
<organism evidence="9 10">
    <name type="scientific">Boletus edulis BED1</name>
    <dbReference type="NCBI Taxonomy" id="1328754"/>
    <lineage>
        <taxon>Eukaryota</taxon>
        <taxon>Fungi</taxon>
        <taxon>Dikarya</taxon>
        <taxon>Basidiomycota</taxon>
        <taxon>Agaricomycotina</taxon>
        <taxon>Agaricomycetes</taxon>
        <taxon>Agaricomycetidae</taxon>
        <taxon>Boletales</taxon>
        <taxon>Boletineae</taxon>
        <taxon>Boletaceae</taxon>
        <taxon>Boletoideae</taxon>
        <taxon>Boletus</taxon>
    </lineage>
</organism>
<dbReference type="InterPro" id="IPR036851">
    <property type="entry name" value="Chloroperoxidase-like_sf"/>
</dbReference>
<comment type="similarity">
    <text evidence="7">Belongs to the chloroperoxidase family.</text>
</comment>
<comment type="caution">
    <text evidence="9">The sequence shown here is derived from an EMBL/GenBank/DDBJ whole genome shotgun (WGS) entry which is preliminary data.</text>
</comment>
<keyword evidence="10" id="KW-1185">Reference proteome</keyword>
<evidence type="ECO:0000256" key="6">
    <source>
        <dbReference type="ARBA" id="ARBA00023004"/>
    </source>
</evidence>
<evidence type="ECO:0000259" key="8">
    <source>
        <dbReference type="PROSITE" id="PS51405"/>
    </source>
</evidence>
<dbReference type="GO" id="GO:0004601">
    <property type="term" value="F:peroxidase activity"/>
    <property type="evidence" value="ECO:0007669"/>
    <property type="project" value="UniProtKB-KW"/>
</dbReference>
<dbReference type="Proteomes" id="UP001194468">
    <property type="component" value="Unassembled WGS sequence"/>
</dbReference>
<dbReference type="GO" id="GO:0046872">
    <property type="term" value="F:metal ion binding"/>
    <property type="evidence" value="ECO:0007669"/>
    <property type="project" value="UniProtKB-KW"/>
</dbReference>
<protein>
    <recommendedName>
        <fullName evidence="8">Heme haloperoxidase family profile domain-containing protein</fullName>
    </recommendedName>
</protein>
<evidence type="ECO:0000313" key="10">
    <source>
        <dbReference type="Proteomes" id="UP001194468"/>
    </source>
</evidence>
<evidence type="ECO:0000256" key="5">
    <source>
        <dbReference type="ARBA" id="ARBA00023002"/>
    </source>
</evidence>
<dbReference type="PROSITE" id="PS51405">
    <property type="entry name" value="HEME_HALOPEROXIDASE"/>
    <property type="match status" value="1"/>
</dbReference>
<proteinExistence type="inferred from homology"/>
<keyword evidence="3" id="KW-0349">Heme</keyword>
<dbReference type="PANTHER" id="PTHR33577:SF16">
    <property type="entry name" value="HEME HALOPEROXIDASE FAMILY PROFILE DOMAIN-CONTAINING PROTEIN"/>
    <property type="match status" value="1"/>
</dbReference>
<dbReference type="InterPro" id="IPR000028">
    <property type="entry name" value="Chloroperoxidase"/>
</dbReference>
<dbReference type="AlphaFoldDB" id="A0AAD4GFY4"/>
<evidence type="ECO:0000313" key="9">
    <source>
        <dbReference type="EMBL" id="KAF8440405.1"/>
    </source>
</evidence>
<dbReference type="PANTHER" id="PTHR33577">
    <property type="entry name" value="STERIGMATOCYSTIN BIOSYNTHESIS PEROXIDASE STCC-RELATED"/>
    <property type="match status" value="1"/>
</dbReference>
<keyword evidence="2" id="KW-0575">Peroxidase</keyword>
<reference evidence="9" key="1">
    <citation type="submission" date="2019-10" db="EMBL/GenBank/DDBJ databases">
        <authorList>
            <consortium name="DOE Joint Genome Institute"/>
            <person name="Kuo A."/>
            <person name="Miyauchi S."/>
            <person name="Kiss E."/>
            <person name="Drula E."/>
            <person name="Kohler A."/>
            <person name="Sanchez-Garcia M."/>
            <person name="Andreopoulos B."/>
            <person name="Barry K.W."/>
            <person name="Bonito G."/>
            <person name="Buee M."/>
            <person name="Carver A."/>
            <person name="Chen C."/>
            <person name="Cichocki N."/>
            <person name="Clum A."/>
            <person name="Culley D."/>
            <person name="Crous P.W."/>
            <person name="Fauchery L."/>
            <person name="Girlanda M."/>
            <person name="Hayes R."/>
            <person name="Keri Z."/>
            <person name="LaButti K."/>
            <person name="Lipzen A."/>
            <person name="Lombard V."/>
            <person name="Magnuson J."/>
            <person name="Maillard F."/>
            <person name="Morin E."/>
            <person name="Murat C."/>
            <person name="Nolan M."/>
            <person name="Ohm R."/>
            <person name="Pangilinan J."/>
            <person name="Pereira M."/>
            <person name="Perotto S."/>
            <person name="Peter M."/>
            <person name="Riley R."/>
            <person name="Sitrit Y."/>
            <person name="Stielow B."/>
            <person name="Szollosi G."/>
            <person name="Zifcakova L."/>
            <person name="Stursova M."/>
            <person name="Spatafora J.W."/>
            <person name="Tedersoo L."/>
            <person name="Vaario L.-M."/>
            <person name="Yamada A."/>
            <person name="Yan M."/>
            <person name="Wang P."/>
            <person name="Xu J."/>
            <person name="Bruns T."/>
            <person name="Baldrian P."/>
            <person name="Vilgalys R."/>
            <person name="Henrissat B."/>
            <person name="Grigoriev I.V."/>
            <person name="Hibbett D."/>
            <person name="Nagy L.G."/>
            <person name="Martin F.M."/>
        </authorList>
    </citation>
    <scope>NUCLEOTIDE SEQUENCE</scope>
    <source>
        <strain evidence="9">BED1</strain>
    </source>
</reference>
<name>A0AAD4GFY4_BOLED</name>
<keyword evidence="5" id="KW-0560">Oxidoreductase</keyword>
<evidence type="ECO:0000256" key="3">
    <source>
        <dbReference type="ARBA" id="ARBA00022617"/>
    </source>
</evidence>
<feature type="domain" description="Heme haloperoxidase family profile" evidence="8">
    <location>
        <begin position="130"/>
        <end position="332"/>
    </location>
</feature>
<dbReference type="Gene3D" id="1.10.489.10">
    <property type="entry name" value="Chloroperoxidase-like"/>
    <property type="match status" value="1"/>
</dbReference>
<evidence type="ECO:0000256" key="1">
    <source>
        <dbReference type="ARBA" id="ARBA00001970"/>
    </source>
</evidence>
<evidence type="ECO:0000256" key="4">
    <source>
        <dbReference type="ARBA" id="ARBA00022723"/>
    </source>
</evidence>
<accession>A0AAD4GFY4</accession>
<reference evidence="9" key="2">
    <citation type="journal article" date="2020" name="Nat. Commun.">
        <title>Large-scale genome sequencing of mycorrhizal fungi provides insights into the early evolution of symbiotic traits.</title>
        <authorList>
            <person name="Miyauchi S."/>
            <person name="Kiss E."/>
            <person name="Kuo A."/>
            <person name="Drula E."/>
            <person name="Kohler A."/>
            <person name="Sanchez-Garcia M."/>
            <person name="Morin E."/>
            <person name="Andreopoulos B."/>
            <person name="Barry K.W."/>
            <person name="Bonito G."/>
            <person name="Buee M."/>
            <person name="Carver A."/>
            <person name="Chen C."/>
            <person name="Cichocki N."/>
            <person name="Clum A."/>
            <person name="Culley D."/>
            <person name="Crous P.W."/>
            <person name="Fauchery L."/>
            <person name="Girlanda M."/>
            <person name="Hayes R.D."/>
            <person name="Keri Z."/>
            <person name="LaButti K."/>
            <person name="Lipzen A."/>
            <person name="Lombard V."/>
            <person name="Magnuson J."/>
            <person name="Maillard F."/>
            <person name="Murat C."/>
            <person name="Nolan M."/>
            <person name="Ohm R.A."/>
            <person name="Pangilinan J."/>
            <person name="Pereira M.F."/>
            <person name="Perotto S."/>
            <person name="Peter M."/>
            <person name="Pfister S."/>
            <person name="Riley R."/>
            <person name="Sitrit Y."/>
            <person name="Stielow J.B."/>
            <person name="Szollosi G."/>
            <person name="Zifcakova L."/>
            <person name="Stursova M."/>
            <person name="Spatafora J.W."/>
            <person name="Tedersoo L."/>
            <person name="Vaario L.M."/>
            <person name="Yamada A."/>
            <person name="Yan M."/>
            <person name="Wang P."/>
            <person name="Xu J."/>
            <person name="Bruns T."/>
            <person name="Baldrian P."/>
            <person name="Vilgalys R."/>
            <person name="Dunand C."/>
            <person name="Henrissat B."/>
            <person name="Grigoriev I.V."/>
            <person name="Hibbett D."/>
            <person name="Nagy L.G."/>
            <person name="Martin F.M."/>
        </authorList>
    </citation>
    <scope>NUCLEOTIDE SEQUENCE</scope>
    <source>
        <strain evidence="9">BED1</strain>
    </source>
</reference>